<accession>A0ABS1BSR6</accession>
<dbReference type="InterPro" id="IPR000086">
    <property type="entry name" value="NUDIX_hydrolase_dom"/>
</dbReference>
<organism evidence="4 5">
    <name type="scientific">Kingella bonacorsii</name>
    <dbReference type="NCBI Taxonomy" id="2796361"/>
    <lineage>
        <taxon>Bacteria</taxon>
        <taxon>Pseudomonadati</taxon>
        <taxon>Pseudomonadota</taxon>
        <taxon>Betaproteobacteria</taxon>
        <taxon>Neisseriales</taxon>
        <taxon>Neisseriaceae</taxon>
        <taxon>Kingella</taxon>
    </lineage>
</organism>
<proteinExistence type="predicted"/>
<dbReference type="GO" id="GO:0016787">
    <property type="term" value="F:hydrolase activity"/>
    <property type="evidence" value="ECO:0007669"/>
    <property type="project" value="UniProtKB-KW"/>
</dbReference>
<dbReference type="PROSITE" id="PS00893">
    <property type="entry name" value="NUDIX_BOX"/>
    <property type="match status" value="1"/>
</dbReference>
<evidence type="ECO:0000259" key="3">
    <source>
        <dbReference type="PROSITE" id="PS51462"/>
    </source>
</evidence>
<dbReference type="EMBL" id="JAEHNZ010000002">
    <property type="protein sequence ID" value="MBK0396319.1"/>
    <property type="molecule type" value="Genomic_DNA"/>
</dbReference>
<dbReference type="Gene3D" id="3.90.79.10">
    <property type="entry name" value="Nucleoside Triphosphate Pyrophosphohydrolase"/>
    <property type="match status" value="1"/>
</dbReference>
<dbReference type="PANTHER" id="PTHR43046:SF14">
    <property type="entry name" value="MUTT_NUDIX FAMILY PROTEIN"/>
    <property type="match status" value="1"/>
</dbReference>
<reference evidence="4 5" key="1">
    <citation type="journal article" date="2021" name="Pathogens">
        <title>Isolation and Characterization of Kingella bonacorsii sp. nov., A Novel Kingella Species Detected in a Stable Periodontitis Subject.</title>
        <authorList>
            <person name="Antezack A."/>
            <person name="Boxberger M."/>
            <person name="Rolland C."/>
            <person name="Monnet-Corti V."/>
            <person name="La Scola B."/>
        </authorList>
    </citation>
    <scope>NUCLEOTIDE SEQUENCE [LARGE SCALE GENOMIC DNA]</scope>
    <source>
        <strain evidence="4 5">Marseille-Q4569</strain>
    </source>
</reference>
<sequence>MSFLEHFLDREQQKPEVLAVRQAAKTRIFEVQEVDLRFANGAERTYERLTPSRKPAVMVLPVENGELIMVREYAVGPERYELTCVKGLIDAGETPEQAARRELQEEIGLAAATLTPLRALYSSPSHMFGLMHVFIAEDLRASKLEGDEPEPLVPVRVPLAQLDALVGDEALGNSQTLAALMLLQRKRPELFQAA</sequence>
<evidence type="ECO:0000313" key="5">
    <source>
        <dbReference type="Proteomes" id="UP000614058"/>
    </source>
</evidence>
<dbReference type="InterPro" id="IPR015797">
    <property type="entry name" value="NUDIX_hydrolase-like_dom_sf"/>
</dbReference>
<dbReference type="Proteomes" id="UP000614058">
    <property type="component" value="Unassembled WGS sequence"/>
</dbReference>
<dbReference type="PROSITE" id="PS51462">
    <property type="entry name" value="NUDIX"/>
    <property type="match status" value="1"/>
</dbReference>
<keyword evidence="2 4" id="KW-0378">Hydrolase</keyword>
<dbReference type="Pfam" id="PF00293">
    <property type="entry name" value="NUDIX"/>
    <property type="match status" value="1"/>
</dbReference>
<gene>
    <name evidence="4" type="primary">nudE</name>
    <name evidence="4" type="ORF">JDW22_06935</name>
</gene>
<evidence type="ECO:0000256" key="1">
    <source>
        <dbReference type="ARBA" id="ARBA00001946"/>
    </source>
</evidence>
<comment type="caution">
    <text evidence="4">The sequence shown here is derived from an EMBL/GenBank/DDBJ whole genome shotgun (WGS) entry which is preliminary data.</text>
</comment>
<name>A0ABS1BSR6_9NEIS</name>
<keyword evidence="5" id="KW-1185">Reference proteome</keyword>
<comment type="cofactor">
    <cofactor evidence="1">
        <name>Mg(2+)</name>
        <dbReference type="ChEBI" id="CHEBI:18420"/>
    </cofactor>
</comment>
<dbReference type="PANTHER" id="PTHR43046">
    <property type="entry name" value="GDP-MANNOSE MANNOSYL HYDROLASE"/>
    <property type="match status" value="1"/>
</dbReference>
<protein>
    <submittedName>
        <fullName evidence="4">ADP compounds hydrolase NudE</fullName>
    </submittedName>
</protein>
<dbReference type="InterPro" id="IPR020084">
    <property type="entry name" value="NUDIX_hydrolase_CS"/>
</dbReference>
<feature type="domain" description="Nudix hydrolase" evidence="3">
    <location>
        <begin position="52"/>
        <end position="179"/>
    </location>
</feature>
<dbReference type="NCBIfam" id="NF008736">
    <property type="entry name" value="PRK11762.1"/>
    <property type="match status" value="1"/>
</dbReference>
<evidence type="ECO:0000256" key="2">
    <source>
        <dbReference type="ARBA" id="ARBA00022801"/>
    </source>
</evidence>
<dbReference type="RefSeq" id="WP_200522437.1">
    <property type="nucleotide sequence ID" value="NZ_JAEHNZ010000002.1"/>
</dbReference>
<dbReference type="SUPFAM" id="SSF55811">
    <property type="entry name" value="Nudix"/>
    <property type="match status" value="1"/>
</dbReference>
<evidence type="ECO:0000313" key="4">
    <source>
        <dbReference type="EMBL" id="MBK0396319.1"/>
    </source>
</evidence>